<dbReference type="PANTHER" id="PTHR40765">
    <property type="entry name" value="ESX-2 SECRETION SYSTEM ATPASE ECCB2"/>
    <property type="match status" value="1"/>
</dbReference>
<comment type="subcellular location">
    <subcellularLocation>
        <location evidence="1">Cell membrane</location>
        <topology evidence="1">Single-pass membrane protein</topology>
    </subcellularLocation>
</comment>
<keyword evidence="6" id="KW-0378">Hydrolase</keyword>
<dbReference type="Pfam" id="PF05108">
    <property type="entry name" value="T7SS_ESX1_EccB"/>
    <property type="match status" value="1"/>
</dbReference>
<evidence type="ECO:0000256" key="11">
    <source>
        <dbReference type="SAM" id="Phobius"/>
    </source>
</evidence>
<comment type="caution">
    <text evidence="12">The sequence shown here is derived from an EMBL/GenBank/DDBJ whole genome shotgun (WGS) entry which is preliminary data.</text>
</comment>
<dbReference type="InterPro" id="IPR044857">
    <property type="entry name" value="T7SS_EccB_R1"/>
</dbReference>
<feature type="region of interest" description="Disordered" evidence="10">
    <location>
        <begin position="1"/>
        <end position="22"/>
    </location>
</feature>
<evidence type="ECO:0000256" key="8">
    <source>
        <dbReference type="ARBA" id="ARBA00022989"/>
    </source>
</evidence>
<keyword evidence="5" id="KW-0547">Nucleotide-binding</keyword>
<evidence type="ECO:0000256" key="2">
    <source>
        <dbReference type="ARBA" id="ARBA00008149"/>
    </source>
</evidence>
<gene>
    <name evidence="12" type="primary">eccB</name>
    <name evidence="12" type="ORF">GCM10009765_56040</name>
</gene>
<dbReference type="InterPro" id="IPR007795">
    <property type="entry name" value="T7SS_EccB"/>
</dbReference>
<keyword evidence="8 11" id="KW-1133">Transmembrane helix</keyword>
<evidence type="ECO:0000256" key="9">
    <source>
        <dbReference type="ARBA" id="ARBA00023136"/>
    </source>
</evidence>
<evidence type="ECO:0000313" key="13">
    <source>
        <dbReference type="Proteomes" id="UP001500618"/>
    </source>
</evidence>
<evidence type="ECO:0000256" key="4">
    <source>
        <dbReference type="ARBA" id="ARBA00022692"/>
    </source>
</evidence>
<keyword evidence="4 11" id="KW-0812">Transmembrane</keyword>
<comment type="similarity">
    <text evidence="2">Belongs to the EccB family.</text>
</comment>
<evidence type="ECO:0000256" key="10">
    <source>
        <dbReference type="SAM" id="MobiDB-lite"/>
    </source>
</evidence>
<dbReference type="Gene3D" id="2.40.50.910">
    <property type="entry name" value="Type VII secretion system EccB, repeat 3 domain"/>
    <property type="match status" value="1"/>
</dbReference>
<dbReference type="PANTHER" id="PTHR40765:SF2">
    <property type="entry name" value="ESX-2 SECRETION SYSTEM ATPASE ECCB2"/>
    <property type="match status" value="1"/>
</dbReference>
<feature type="transmembrane region" description="Helical" evidence="11">
    <location>
        <begin position="57"/>
        <end position="81"/>
    </location>
</feature>
<evidence type="ECO:0000256" key="3">
    <source>
        <dbReference type="ARBA" id="ARBA00022475"/>
    </source>
</evidence>
<dbReference type="EMBL" id="BAAANY010000022">
    <property type="protein sequence ID" value="GAA1699418.1"/>
    <property type="molecule type" value="Genomic_DNA"/>
</dbReference>
<dbReference type="InterPro" id="IPR042485">
    <property type="entry name" value="T7SS_EccB_R3"/>
</dbReference>
<keyword evidence="7" id="KW-0067">ATP-binding</keyword>
<evidence type="ECO:0000313" key="12">
    <source>
        <dbReference type="EMBL" id="GAA1699418.1"/>
    </source>
</evidence>
<evidence type="ECO:0000256" key="7">
    <source>
        <dbReference type="ARBA" id="ARBA00022840"/>
    </source>
</evidence>
<name>A0ABN2I6D2_9ACTN</name>
<evidence type="ECO:0000256" key="1">
    <source>
        <dbReference type="ARBA" id="ARBA00004162"/>
    </source>
</evidence>
<evidence type="ECO:0000256" key="5">
    <source>
        <dbReference type="ARBA" id="ARBA00022741"/>
    </source>
</evidence>
<evidence type="ECO:0000256" key="6">
    <source>
        <dbReference type="ARBA" id="ARBA00022801"/>
    </source>
</evidence>
<dbReference type="NCBIfam" id="TIGR03919">
    <property type="entry name" value="T7SS_EccB"/>
    <property type="match status" value="1"/>
</dbReference>
<protein>
    <submittedName>
        <fullName evidence="12">Type VII secretion protein EccB</fullName>
    </submittedName>
</protein>
<keyword evidence="13" id="KW-1185">Reference proteome</keyword>
<keyword evidence="3" id="KW-1003">Cell membrane</keyword>
<organism evidence="12 13">
    <name type="scientific">Fodinicola feengrottensis</name>
    <dbReference type="NCBI Taxonomy" id="435914"/>
    <lineage>
        <taxon>Bacteria</taxon>
        <taxon>Bacillati</taxon>
        <taxon>Actinomycetota</taxon>
        <taxon>Actinomycetes</taxon>
        <taxon>Mycobacteriales</taxon>
        <taxon>Fodinicola</taxon>
    </lineage>
</organism>
<dbReference type="Proteomes" id="UP001500618">
    <property type="component" value="Unassembled WGS sequence"/>
</dbReference>
<dbReference type="Gene3D" id="3.30.2390.20">
    <property type="entry name" value="Type VII secretion system EccB, repeat 1 domain"/>
    <property type="match status" value="1"/>
</dbReference>
<keyword evidence="9 11" id="KW-0472">Membrane</keyword>
<reference evidence="12 13" key="1">
    <citation type="journal article" date="2019" name="Int. J. Syst. Evol. Microbiol.">
        <title>The Global Catalogue of Microorganisms (GCM) 10K type strain sequencing project: providing services to taxonomists for standard genome sequencing and annotation.</title>
        <authorList>
            <consortium name="The Broad Institute Genomics Platform"/>
            <consortium name="The Broad Institute Genome Sequencing Center for Infectious Disease"/>
            <person name="Wu L."/>
            <person name="Ma J."/>
        </authorList>
    </citation>
    <scope>NUCLEOTIDE SEQUENCE [LARGE SCALE GENOMIC DNA]</scope>
    <source>
        <strain evidence="12 13">JCM 14718</strain>
    </source>
</reference>
<sequence>MEREDTGRHNSTAGTGVRENVRSRREQLQAYRFVTRRIGSALLCGEPESNDLPMRRLGLSVFGSVMIAVLAVAAVGVIGFLNPSGNTSWKNEQSITIEKETGSRLVYQQGKLHPALNFTSALLAVGQPNPTINTVSRNSLAGVPRGDSFGIPGAPDSLPSSEQLVNAPWTVCTGNDVSDVDSQLYVGVAIGLSAGGKPLGDSGVLVSPQGSQELYLLWHGERLRVPNAYGERAALGWASAEVVQVGAAFLNAVPAGPDLVEPTIANNGQPGPAIEGTPTKIGQVFQIGTTAQYLTVLPDGLAPLGETAAKLLLGGRTPTSLDPSTYAQHHSSTAEQVPTGYPDAVPRLEAMMNGPTASVCAMLPKSGLPKSGLSTSGGNTVQLFAVSSTPAGFSSQNSTASATNSAEPTANRIVVPGGRGAIVRDLPATGVTTGTLYLITDTGMRFPIGSPADLAALGYTGVDPQLVPTNVLSLLPTGPTLSAAAARNPATTSANNR</sequence>
<accession>A0ABN2I6D2</accession>
<proteinExistence type="inferred from homology"/>